<feature type="compositionally biased region" description="Basic and acidic residues" evidence="1">
    <location>
        <begin position="125"/>
        <end position="142"/>
    </location>
</feature>
<sequence>MAEQLDNSIQSLVAEQVDEQIHRLYQDTTDNWKKVFPTLSHQLPFLTLALKNLEKRKADFSKNSQEVWEQLIQLMRDIRQWDNKPSLIDLSVATKVVELITKLVSFRQSQPISGGHNQARTRYQGFDKDSTQLREESLDVSHRGNPKSSRNSPESTKKGRKLIYRFYPKRRHNKYRRGRGILSSGLRNTQQTTVIDPPIGTVTNLRSVSAEINQPGIDSLSEYIGTASKKGLAYRQVNESGSSNSIQEYNKGVEENILVNDPTASRNNSRRDSVASNRGKCTEQPIHSLTGVDQPSQSSPSVPRIEHHRESTCSAEGIQQSSEHLHADFPTQTVEKEQTIIKGRPKSKRRSGGGFFGSRKVHEGSRPDNSTGHRHRRDQAKQTEVLLASGTDSENSANPGVGKSNPSIGTPLDIKMTTPLTPKFVAASDLSAFQKDQYLRSGLQSLNYFTGGSLQRFDTWLDTFEAIILDAGMTEKDVILELYKKMSEKAQRIMKYILNSGDDSYKSIRERLLDHFHGDETKEKSLKKFIDGLDEKLQKKVKYKEFETFDDLVSATRKYSVRMEEIESHREKREFVNAIKHVDNPNESEIKEIKQIVNAIATMLKQGTLQTEEMVIEQNELSNCVRELSSAVSFLLLKDKEQLYEKNATNYQNQASNFQAMQQNIGNNTRLPFKPFINYTKEPNPPFYSKHFWQTQPTHWQQHLQVISQQPSQKNLIDFSPPTQLQQYYKAQRKCYFCGELGENIAVHNT</sequence>
<keyword evidence="3" id="KW-1185">Reference proteome</keyword>
<proteinExistence type="predicted"/>
<comment type="caution">
    <text evidence="2">The sequence shown here is derived from an EMBL/GenBank/DDBJ whole genome shotgun (WGS) entry which is preliminary data.</text>
</comment>
<feature type="compositionally biased region" description="Polar residues" evidence="1">
    <location>
        <begin position="312"/>
        <end position="322"/>
    </location>
</feature>
<feature type="region of interest" description="Disordered" evidence="1">
    <location>
        <begin position="110"/>
        <end position="161"/>
    </location>
</feature>
<protein>
    <submittedName>
        <fullName evidence="2">Uncharacterized protein</fullName>
    </submittedName>
</protein>
<dbReference type="EMBL" id="CAKKLH010000016">
    <property type="protein sequence ID" value="CAH0099272.1"/>
    <property type="molecule type" value="Genomic_DNA"/>
</dbReference>
<gene>
    <name evidence="2" type="ORF">DGAL_LOCUS1394</name>
</gene>
<dbReference type="Proteomes" id="UP000789390">
    <property type="component" value="Unassembled WGS sequence"/>
</dbReference>
<dbReference type="AlphaFoldDB" id="A0A8J2VZ38"/>
<evidence type="ECO:0000313" key="2">
    <source>
        <dbReference type="EMBL" id="CAH0099272.1"/>
    </source>
</evidence>
<evidence type="ECO:0000256" key="1">
    <source>
        <dbReference type="SAM" id="MobiDB-lite"/>
    </source>
</evidence>
<evidence type="ECO:0000313" key="3">
    <source>
        <dbReference type="Proteomes" id="UP000789390"/>
    </source>
</evidence>
<name>A0A8J2VZ38_9CRUS</name>
<feature type="region of interest" description="Disordered" evidence="1">
    <location>
        <begin position="259"/>
        <end position="410"/>
    </location>
</feature>
<accession>A0A8J2VZ38</accession>
<organism evidence="2 3">
    <name type="scientific">Daphnia galeata</name>
    <dbReference type="NCBI Taxonomy" id="27404"/>
    <lineage>
        <taxon>Eukaryota</taxon>
        <taxon>Metazoa</taxon>
        <taxon>Ecdysozoa</taxon>
        <taxon>Arthropoda</taxon>
        <taxon>Crustacea</taxon>
        <taxon>Branchiopoda</taxon>
        <taxon>Diplostraca</taxon>
        <taxon>Cladocera</taxon>
        <taxon>Anomopoda</taxon>
        <taxon>Daphniidae</taxon>
        <taxon>Daphnia</taxon>
    </lineage>
</organism>
<reference evidence="2" key="1">
    <citation type="submission" date="2021-11" db="EMBL/GenBank/DDBJ databases">
        <authorList>
            <person name="Schell T."/>
        </authorList>
    </citation>
    <scope>NUCLEOTIDE SEQUENCE</scope>
    <source>
        <strain evidence="2">M5</strain>
    </source>
</reference>
<feature type="compositionally biased region" description="Polar residues" evidence="1">
    <location>
        <begin position="110"/>
        <end position="121"/>
    </location>
</feature>
<feature type="compositionally biased region" description="Polar residues" evidence="1">
    <location>
        <begin position="390"/>
        <end position="408"/>
    </location>
</feature>